<gene>
    <name evidence="6" type="primary">rplJ</name>
    <name evidence="7" type="ORF">UABAM_03946</name>
</gene>
<dbReference type="Pfam" id="PF00466">
    <property type="entry name" value="Ribosomal_L10"/>
    <property type="match status" value="1"/>
</dbReference>
<dbReference type="RefSeq" id="WP_151969667.1">
    <property type="nucleotide sequence ID" value="NZ_AP019860.1"/>
</dbReference>
<evidence type="ECO:0000256" key="2">
    <source>
        <dbReference type="ARBA" id="ARBA00008889"/>
    </source>
</evidence>
<comment type="function">
    <text evidence="1 6">Forms part of the ribosomal stalk, playing a central role in the interaction of the ribosome with GTP-bound translation factors.</text>
</comment>
<comment type="subunit">
    <text evidence="6">Part of the ribosomal stalk of the 50S ribosomal subunit. The N-terminus interacts with L11 and the large rRNA to form the base of the stalk. The C-terminus forms an elongated spine to which L12 dimers bind in a sequential fashion forming a multimeric L10(L12)X complex.</text>
</comment>
<dbReference type="CDD" id="cd05797">
    <property type="entry name" value="Ribosomal_L10"/>
    <property type="match status" value="1"/>
</dbReference>
<proteinExistence type="inferred from homology"/>
<dbReference type="AlphaFoldDB" id="A0A5S9F5S4"/>
<dbReference type="SUPFAM" id="SSF160369">
    <property type="entry name" value="Ribosomal protein L10-like"/>
    <property type="match status" value="1"/>
</dbReference>
<dbReference type="HAMAP" id="MF_00362">
    <property type="entry name" value="Ribosomal_uL10"/>
    <property type="match status" value="1"/>
</dbReference>
<dbReference type="GO" id="GO:0005840">
    <property type="term" value="C:ribosome"/>
    <property type="evidence" value="ECO:0007669"/>
    <property type="project" value="UniProtKB-KW"/>
</dbReference>
<dbReference type="OrthoDB" id="278380at2"/>
<accession>A0A5S9F5S4</accession>
<reference evidence="7 8" key="1">
    <citation type="submission" date="2019-08" db="EMBL/GenBank/DDBJ databases">
        <title>Complete genome sequence of Candidatus Uab amorphum.</title>
        <authorList>
            <person name="Shiratori T."/>
            <person name="Suzuki S."/>
            <person name="Kakizawa Y."/>
            <person name="Ishida K."/>
        </authorList>
    </citation>
    <scope>NUCLEOTIDE SEQUENCE [LARGE SCALE GENOMIC DNA]</scope>
    <source>
        <strain evidence="7 8">SRT547</strain>
    </source>
</reference>
<dbReference type="GO" id="GO:1990904">
    <property type="term" value="C:ribonucleoprotein complex"/>
    <property type="evidence" value="ECO:0007669"/>
    <property type="project" value="UniProtKB-KW"/>
</dbReference>
<dbReference type="EMBL" id="AP019860">
    <property type="protein sequence ID" value="BBM85572.1"/>
    <property type="molecule type" value="Genomic_DNA"/>
</dbReference>
<dbReference type="InterPro" id="IPR043141">
    <property type="entry name" value="Ribosomal_uL10-like_sf"/>
</dbReference>
<keyword evidence="4 6" id="KW-0687">Ribonucleoprotein</keyword>
<comment type="similarity">
    <text evidence="2 6">Belongs to the universal ribosomal protein uL10 family.</text>
</comment>
<keyword evidence="6" id="KW-0694">RNA-binding</keyword>
<keyword evidence="6" id="KW-0699">rRNA-binding</keyword>
<dbReference type="GO" id="GO:0006412">
    <property type="term" value="P:translation"/>
    <property type="evidence" value="ECO:0007669"/>
    <property type="project" value="UniProtKB-UniRule"/>
</dbReference>
<dbReference type="Gene3D" id="6.10.250.290">
    <property type="match status" value="1"/>
</dbReference>
<dbReference type="InterPro" id="IPR047865">
    <property type="entry name" value="Ribosomal_uL10_bac_type"/>
</dbReference>
<evidence type="ECO:0000256" key="4">
    <source>
        <dbReference type="ARBA" id="ARBA00023274"/>
    </source>
</evidence>
<dbReference type="NCBIfam" id="NF000955">
    <property type="entry name" value="PRK00099.1-1"/>
    <property type="match status" value="1"/>
</dbReference>
<dbReference type="InterPro" id="IPR001790">
    <property type="entry name" value="Ribosomal_uL10"/>
</dbReference>
<evidence type="ECO:0000256" key="5">
    <source>
        <dbReference type="ARBA" id="ARBA00035202"/>
    </source>
</evidence>
<evidence type="ECO:0000313" key="7">
    <source>
        <dbReference type="EMBL" id="BBM85572.1"/>
    </source>
</evidence>
<protein>
    <recommendedName>
        <fullName evidence="5 6">Large ribosomal subunit protein uL10</fullName>
    </recommendedName>
</protein>
<keyword evidence="3 6" id="KW-0689">Ribosomal protein</keyword>
<dbReference type="Proteomes" id="UP000326354">
    <property type="component" value="Chromosome"/>
</dbReference>
<dbReference type="KEGG" id="uam:UABAM_03946"/>
<evidence type="ECO:0000256" key="3">
    <source>
        <dbReference type="ARBA" id="ARBA00022980"/>
    </source>
</evidence>
<dbReference type="GO" id="GO:0070180">
    <property type="term" value="F:large ribosomal subunit rRNA binding"/>
    <property type="evidence" value="ECO:0007669"/>
    <property type="project" value="UniProtKB-UniRule"/>
</dbReference>
<evidence type="ECO:0000256" key="1">
    <source>
        <dbReference type="ARBA" id="ARBA00002633"/>
    </source>
</evidence>
<sequence>MSKLLKKRMADELTNEVESLESFLLYDYTGLKAEDVHSLRSACFEKEVKAKVVKNTMAKLALSSDSYPEEVKALFKGPTAMAYGGDSIASVAKLLVEFRKENKKLVIKGGYIPGKVLNADDVEALSKVPSREELLSMLAGVFQAPMQQIASILAGPPRNISNILSNLTSKMEENNIESVGDAAS</sequence>
<organism evidence="7 8">
    <name type="scientific">Uabimicrobium amorphum</name>
    <dbReference type="NCBI Taxonomy" id="2596890"/>
    <lineage>
        <taxon>Bacteria</taxon>
        <taxon>Pseudomonadati</taxon>
        <taxon>Planctomycetota</taxon>
        <taxon>Candidatus Uabimicrobiia</taxon>
        <taxon>Candidatus Uabimicrobiales</taxon>
        <taxon>Candidatus Uabimicrobiaceae</taxon>
        <taxon>Candidatus Uabimicrobium</taxon>
    </lineage>
</organism>
<evidence type="ECO:0000256" key="6">
    <source>
        <dbReference type="HAMAP-Rule" id="MF_00362"/>
    </source>
</evidence>
<dbReference type="InterPro" id="IPR022973">
    <property type="entry name" value="Ribosomal_uL10_bac"/>
</dbReference>
<dbReference type="PANTHER" id="PTHR11560">
    <property type="entry name" value="39S RIBOSOMAL PROTEIN L10, MITOCHONDRIAL"/>
    <property type="match status" value="1"/>
</dbReference>
<dbReference type="Gene3D" id="3.30.70.1730">
    <property type="match status" value="1"/>
</dbReference>
<name>A0A5S9F5S4_UABAM</name>
<evidence type="ECO:0000313" key="8">
    <source>
        <dbReference type="Proteomes" id="UP000326354"/>
    </source>
</evidence>
<keyword evidence="8" id="KW-1185">Reference proteome</keyword>